<dbReference type="GO" id="GO:0004630">
    <property type="term" value="F:phospholipase D activity"/>
    <property type="evidence" value="ECO:0007669"/>
    <property type="project" value="UniProtKB-EC"/>
</dbReference>
<dbReference type="RefSeq" id="WP_041890585.1">
    <property type="nucleotide sequence ID" value="NZ_CP010817.1"/>
</dbReference>
<keyword evidence="9" id="KW-1185">Reference proteome</keyword>
<dbReference type="PROSITE" id="PS50035">
    <property type="entry name" value="PLD"/>
    <property type="match status" value="1"/>
</dbReference>
<evidence type="ECO:0000259" key="7">
    <source>
        <dbReference type="PROSITE" id="PS50035"/>
    </source>
</evidence>
<dbReference type="SMART" id="SM00155">
    <property type="entry name" value="PLDc"/>
    <property type="match status" value="2"/>
</dbReference>
<keyword evidence="4" id="KW-0378">Hydrolase</keyword>
<evidence type="ECO:0000313" key="9">
    <source>
        <dbReference type="Proteomes" id="UP000183496"/>
    </source>
</evidence>
<dbReference type="InterPro" id="IPR001736">
    <property type="entry name" value="PLipase_D/transphosphatidylase"/>
</dbReference>
<proteinExistence type="inferred from homology"/>
<dbReference type="GO" id="GO:0016042">
    <property type="term" value="P:lipid catabolic process"/>
    <property type="evidence" value="ECO:0007669"/>
    <property type="project" value="UniProtKB-KW"/>
</dbReference>
<dbReference type="EMBL" id="FOFY01000007">
    <property type="protein sequence ID" value="SEQ93223.1"/>
    <property type="molecule type" value="Genomic_DNA"/>
</dbReference>
<dbReference type="PANTHER" id="PTHR43856:SF1">
    <property type="entry name" value="MITOCHONDRIAL CARDIOLIPIN HYDROLASE"/>
    <property type="match status" value="1"/>
</dbReference>
<reference evidence="8 9" key="1">
    <citation type="submission" date="2016-10" db="EMBL/GenBank/DDBJ databases">
        <authorList>
            <person name="Varghese N."/>
            <person name="Submissions S."/>
        </authorList>
    </citation>
    <scope>NUCLEOTIDE SEQUENCE [LARGE SCALE GENOMIC DNA]</scope>
    <source>
        <strain evidence="9">DSM 19823 / KCTC 23066 / CCTCC M 208030 / D25</strain>
    </source>
</reference>
<dbReference type="Gene3D" id="3.30.870.10">
    <property type="entry name" value="Endonuclease Chain A"/>
    <property type="match status" value="2"/>
</dbReference>
<organism evidence="8 9">
    <name type="scientific">Myroides profundi</name>
    <dbReference type="NCBI Taxonomy" id="480520"/>
    <lineage>
        <taxon>Bacteria</taxon>
        <taxon>Pseudomonadati</taxon>
        <taxon>Bacteroidota</taxon>
        <taxon>Flavobacteriia</taxon>
        <taxon>Flavobacteriales</taxon>
        <taxon>Flavobacteriaceae</taxon>
        <taxon>Myroides</taxon>
    </lineage>
</organism>
<dbReference type="GO" id="GO:0016891">
    <property type="term" value="F:RNA endonuclease activity producing 5'-phosphomonoesters, hydrolytic mechanism"/>
    <property type="evidence" value="ECO:0007669"/>
    <property type="project" value="TreeGrafter"/>
</dbReference>
<comment type="similarity">
    <text evidence="2">Belongs to the phospholipase D family.</text>
</comment>
<dbReference type="Pfam" id="PF13091">
    <property type="entry name" value="PLDc_2"/>
    <property type="match status" value="1"/>
</dbReference>
<dbReference type="PANTHER" id="PTHR43856">
    <property type="entry name" value="CARDIOLIPIN HYDROLASE"/>
    <property type="match status" value="1"/>
</dbReference>
<dbReference type="GO" id="GO:0006793">
    <property type="term" value="P:phosphorus metabolic process"/>
    <property type="evidence" value="ECO:0007669"/>
    <property type="project" value="UniProtKB-ARBA"/>
</dbReference>
<gene>
    <name evidence="8" type="ORF">SAMN04488089_107149</name>
</gene>
<dbReference type="AlphaFoldDB" id="A0AAJ5BE48"/>
<dbReference type="InterPro" id="IPR025202">
    <property type="entry name" value="PLD-like_dom"/>
</dbReference>
<protein>
    <recommendedName>
        <fullName evidence="3">phospholipase D</fullName>
        <ecNumber evidence="3">3.1.4.4</ecNumber>
    </recommendedName>
</protein>
<accession>A0AAJ5BE48</accession>
<dbReference type="Proteomes" id="UP000183496">
    <property type="component" value="Unassembled WGS sequence"/>
</dbReference>
<name>A0AAJ5BE48_MYRPR</name>
<evidence type="ECO:0000256" key="6">
    <source>
        <dbReference type="ARBA" id="ARBA00023098"/>
    </source>
</evidence>
<evidence type="ECO:0000256" key="3">
    <source>
        <dbReference type="ARBA" id="ARBA00012027"/>
    </source>
</evidence>
<evidence type="ECO:0000313" key="8">
    <source>
        <dbReference type="EMBL" id="SEQ93223.1"/>
    </source>
</evidence>
<sequence>MNKEMILSSDVIIKGSSFLKNEMAYEYQPMKNTSSLYLIQKDNLSLKKELLKIIESAEDVIKICSFLITDQELFEAILNKAKNSTCSIFILTHLSEDRLNLRDLDELTEEDKKEIDPHFNNICELHRNGVFIRAARNLHAKFVTIDRNKGFITSANLTSPSLLFNTESGFYLDRIATEKLDHLFDVIYQKGANYIEFKIASNNSDIVYVTEIEDKVKNNYLPKPDESALRFTYNDLDNSLLKEIINILDSAKEYVYISTYSIVQLEKLPDFIQAIERCLLRQVSINVFCRGMNYRSDHLLGSKLLNDYGCRLYGDFYNHSKGIINEKKGMIFTANLDGKHGLTSGFEIGYILDEQQRKEFETLHIRLINQAFYIFKKSFSFSELFKSYDMYEKEKNINNPFGYKIKEIIIPQKHSSLKELIISNIAFIKIKDNQCFISCGNKLYSCTIQDSRCYIEQEKKPGQESKYQSYIFKFNQLKISYL</sequence>
<keyword evidence="6" id="KW-0443">Lipid metabolism</keyword>
<dbReference type="SUPFAM" id="SSF56024">
    <property type="entry name" value="Phospholipase D/nuclease"/>
    <property type="match status" value="2"/>
</dbReference>
<evidence type="ECO:0000256" key="1">
    <source>
        <dbReference type="ARBA" id="ARBA00000798"/>
    </source>
</evidence>
<comment type="catalytic activity">
    <reaction evidence="1">
        <text>a 1,2-diacyl-sn-glycero-3-phosphocholine + H2O = a 1,2-diacyl-sn-glycero-3-phosphate + choline + H(+)</text>
        <dbReference type="Rhea" id="RHEA:14445"/>
        <dbReference type="ChEBI" id="CHEBI:15354"/>
        <dbReference type="ChEBI" id="CHEBI:15377"/>
        <dbReference type="ChEBI" id="CHEBI:15378"/>
        <dbReference type="ChEBI" id="CHEBI:57643"/>
        <dbReference type="ChEBI" id="CHEBI:58608"/>
        <dbReference type="EC" id="3.1.4.4"/>
    </reaction>
</comment>
<comment type="caution">
    <text evidence="8">The sequence shown here is derived from an EMBL/GenBank/DDBJ whole genome shotgun (WGS) entry which is preliminary data.</text>
</comment>
<evidence type="ECO:0000256" key="2">
    <source>
        <dbReference type="ARBA" id="ARBA00008664"/>
    </source>
</evidence>
<evidence type="ECO:0000256" key="5">
    <source>
        <dbReference type="ARBA" id="ARBA00022963"/>
    </source>
</evidence>
<dbReference type="InterPro" id="IPR051406">
    <property type="entry name" value="PLD_domain"/>
</dbReference>
<feature type="domain" description="PLD phosphodiesterase" evidence="7">
    <location>
        <begin position="134"/>
        <end position="161"/>
    </location>
</feature>
<evidence type="ECO:0000256" key="4">
    <source>
        <dbReference type="ARBA" id="ARBA00022801"/>
    </source>
</evidence>
<keyword evidence="5" id="KW-0442">Lipid degradation</keyword>
<dbReference type="EC" id="3.1.4.4" evidence="3"/>